<accession>A0A1Y5RYJ0</accession>
<feature type="transmembrane region" description="Helical" evidence="1">
    <location>
        <begin position="110"/>
        <end position="141"/>
    </location>
</feature>
<sequence length="205" mass="21186">MDSPGADAHSCVMGSVVIFELLLAAAAGWAFWRGWRPSGPEMIPWMIGFAAIAFAALVGALRYGGIDALEPVHRFVSTFAGGAGILLIAASVALRHLVTVPANWKTPVAWALVGAVAAAAVAGVGDVGIAGRAVAILLILGAVLRQWTARPRVAHLLLLAVVFLLVAAYAARPAAELVGLNGLNAYHLLLTVGVVMFGLAIRPTR</sequence>
<keyword evidence="1" id="KW-1133">Transmembrane helix</keyword>
<proteinExistence type="predicted"/>
<dbReference type="Pfam" id="PF22285">
    <property type="entry name" value="DUF6962"/>
    <property type="match status" value="1"/>
</dbReference>
<evidence type="ECO:0000256" key="1">
    <source>
        <dbReference type="SAM" id="Phobius"/>
    </source>
</evidence>
<protein>
    <recommendedName>
        <fullName evidence="4">NnrS protein</fullName>
    </recommendedName>
</protein>
<dbReference type="AlphaFoldDB" id="A0A1Y5RYJ0"/>
<keyword evidence="1" id="KW-0812">Transmembrane</keyword>
<feature type="transmembrane region" description="Helical" evidence="1">
    <location>
        <begin position="12"/>
        <end position="31"/>
    </location>
</feature>
<dbReference type="RefSeq" id="WP_139839505.1">
    <property type="nucleotide sequence ID" value="NZ_FWFR01000001.1"/>
</dbReference>
<feature type="transmembrane region" description="Helical" evidence="1">
    <location>
        <begin position="153"/>
        <end position="171"/>
    </location>
</feature>
<evidence type="ECO:0000313" key="3">
    <source>
        <dbReference type="Proteomes" id="UP000193200"/>
    </source>
</evidence>
<dbReference type="EMBL" id="FWFR01000001">
    <property type="protein sequence ID" value="SLN25888.1"/>
    <property type="molecule type" value="Genomic_DNA"/>
</dbReference>
<feature type="transmembrane region" description="Helical" evidence="1">
    <location>
        <begin position="75"/>
        <end position="98"/>
    </location>
</feature>
<reference evidence="2 3" key="1">
    <citation type="submission" date="2017-03" db="EMBL/GenBank/DDBJ databases">
        <authorList>
            <person name="Afonso C.L."/>
            <person name="Miller P.J."/>
            <person name="Scott M.A."/>
            <person name="Spackman E."/>
            <person name="Goraichik I."/>
            <person name="Dimitrov K.M."/>
            <person name="Suarez D.L."/>
            <person name="Swayne D.E."/>
        </authorList>
    </citation>
    <scope>NUCLEOTIDE SEQUENCE [LARGE SCALE GENOMIC DNA]</scope>
    <source>
        <strain evidence="2 3">CECT 7691</strain>
    </source>
</reference>
<name>A0A1Y5RYJ0_9PROT</name>
<keyword evidence="1" id="KW-0472">Membrane</keyword>
<organism evidence="2 3">
    <name type="scientific">Oceanibacterium hippocampi</name>
    <dbReference type="NCBI Taxonomy" id="745714"/>
    <lineage>
        <taxon>Bacteria</taxon>
        <taxon>Pseudomonadati</taxon>
        <taxon>Pseudomonadota</taxon>
        <taxon>Alphaproteobacteria</taxon>
        <taxon>Sneathiellales</taxon>
        <taxon>Sneathiellaceae</taxon>
        <taxon>Oceanibacterium</taxon>
    </lineage>
</organism>
<keyword evidence="3" id="KW-1185">Reference proteome</keyword>
<evidence type="ECO:0008006" key="4">
    <source>
        <dbReference type="Google" id="ProtNLM"/>
    </source>
</evidence>
<dbReference type="InterPro" id="IPR054235">
    <property type="entry name" value="DUF6962"/>
</dbReference>
<dbReference type="InParanoid" id="A0A1Y5RYJ0"/>
<feature type="transmembrane region" description="Helical" evidence="1">
    <location>
        <begin position="43"/>
        <end position="63"/>
    </location>
</feature>
<feature type="transmembrane region" description="Helical" evidence="1">
    <location>
        <begin position="183"/>
        <end position="201"/>
    </location>
</feature>
<dbReference type="Proteomes" id="UP000193200">
    <property type="component" value="Unassembled WGS sequence"/>
</dbReference>
<evidence type="ECO:0000313" key="2">
    <source>
        <dbReference type="EMBL" id="SLN25888.1"/>
    </source>
</evidence>
<gene>
    <name evidence="2" type="ORF">OCH7691_00784</name>
</gene>